<dbReference type="EMBL" id="CP018762">
    <property type="protein sequence ID" value="APZ33446.1"/>
    <property type="molecule type" value="Genomic_DNA"/>
</dbReference>
<evidence type="ECO:0000313" key="13">
    <source>
        <dbReference type="Proteomes" id="UP000187185"/>
    </source>
</evidence>
<dbReference type="GO" id="GO:0016757">
    <property type="term" value="F:glycosyltransferase activity"/>
    <property type="evidence" value="ECO:0007669"/>
    <property type="project" value="UniProtKB-KW"/>
</dbReference>
<evidence type="ECO:0000256" key="8">
    <source>
        <dbReference type="ARBA" id="ARBA00038120"/>
    </source>
</evidence>
<feature type="compositionally biased region" description="Low complexity" evidence="10">
    <location>
        <begin position="236"/>
        <end position="249"/>
    </location>
</feature>
<evidence type="ECO:0000256" key="5">
    <source>
        <dbReference type="ARBA" id="ARBA00023136"/>
    </source>
</evidence>
<dbReference type="RefSeq" id="WP_076689340.1">
    <property type="nucleotide sequence ID" value="NZ_CP018762.1"/>
</dbReference>
<evidence type="ECO:0000256" key="10">
    <source>
        <dbReference type="SAM" id="MobiDB-lite"/>
    </source>
</evidence>
<keyword evidence="5" id="KW-0472">Membrane</keyword>
<dbReference type="PANTHER" id="PTHR43646:SF2">
    <property type="entry name" value="GLYCOSYLTRANSFERASE 2-LIKE DOMAIN-CONTAINING PROTEIN"/>
    <property type="match status" value="1"/>
</dbReference>
<comment type="subcellular location">
    <subcellularLocation>
        <location evidence="1">Cell membrane</location>
    </subcellularLocation>
</comment>
<keyword evidence="2" id="KW-1003">Cell membrane</keyword>
<comment type="function">
    <text evidence="6">Catalyzes the glycosylation of 4,4'-diaponeurosporenoate, i.e. the esterification of glucose at the C1'' position with the carboxyl group of 4,4'-diaponeurosporenic acid, to form glycosyl-4,4'-diaponeurosporenoate. This is a step in the biosynthesis of staphyloxanthin, an orange pigment present in most staphylococci strains.</text>
</comment>
<dbReference type="STRING" id="36805.BOH66_03510"/>
<sequence>MTAIEAIGVVVPAHDEEELLGACLAALARAAQEARPLVRDVRIWVVLDACSDRSEEIARAAGVEIVRVDACNVGRARAAGVEALTAAFADVPPARLWIGNTDADSTVPPHWLADQLRLADAGADVVIGTVRPDFRDLSAEQCAAWWATHTPGVANGHVHGANLGVRASALLTAGGYAPLAEHEDVDLVERMRQTGAVCVAADTAWVQTSGRTFGRTDGGYARYLREDLIALAQRTGASGSEAAASARSESAPRREVRDRDGAGRA</sequence>
<feature type="domain" description="Glycosyltransferase 2-like" evidence="11">
    <location>
        <begin position="9"/>
        <end position="135"/>
    </location>
</feature>
<comment type="pathway">
    <text evidence="7">Carotenoid biosynthesis; staphyloxanthin biosynthesis; staphyloxanthin from farnesyl diphosphate: step 4/5.</text>
</comment>
<feature type="compositionally biased region" description="Basic and acidic residues" evidence="10">
    <location>
        <begin position="250"/>
        <end position="265"/>
    </location>
</feature>
<dbReference type="KEGG" id="maur:BOH66_03510"/>
<dbReference type="SUPFAM" id="SSF53448">
    <property type="entry name" value="Nucleotide-diphospho-sugar transferases"/>
    <property type="match status" value="1"/>
</dbReference>
<evidence type="ECO:0000256" key="6">
    <source>
        <dbReference type="ARBA" id="ARBA00037281"/>
    </source>
</evidence>
<dbReference type="PANTHER" id="PTHR43646">
    <property type="entry name" value="GLYCOSYLTRANSFERASE"/>
    <property type="match status" value="1"/>
</dbReference>
<gene>
    <name evidence="12" type="ORF">BOH66_03510</name>
</gene>
<name>A0A1P8U5S5_9MICO</name>
<proteinExistence type="inferred from homology"/>
<evidence type="ECO:0000256" key="9">
    <source>
        <dbReference type="ARBA" id="ARBA00040345"/>
    </source>
</evidence>
<evidence type="ECO:0000313" key="12">
    <source>
        <dbReference type="EMBL" id="APZ33446.1"/>
    </source>
</evidence>
<dbReference type="InterPro" id="IPR001173">
    <property type="entry name" value="Glyco_trans_2-like"/>
</dbReference>
<evidence type="ECO:0000256" key="3">
    <source>
        <dbReference type="ARBA" id="ARBA00022676"/>
    </source>
</evidence>
<dbReference type="Pfam" id="PF00535">
    <property type="entry name" value="Glycos_transf_2"/>
    <property type="match status" value="1"/>
</dbReference>
<comment type="similarity">
    <text evidence="8">Belongs to the glycosyltransferase 2 family. CrtQ subfamily.</text>
</comment>
<dbReference type="Gene3D" id="3.90.550.10">
    <property type="entry name" value="Spore Coat Polysaccharide Biosynthesis Protein SpsA, Chain A"/>
    <property type="match status" value="1"/>
</dbReference>
<evidence type="ECO:0000256" key="2">
    <source>
        <dbReference type="ARBA" id="ARBA00022475"/>
    </source>
</evidence>
<dbReference type="GO" id="GO:0005886">
    <property type="term" value="C:plasma membrane"/>
    <property type="evidence" value="ECO:0007669"/>
    <property type="project" value="UniProtKB-SubCell"/>
</dbReference>
<keyword evidence="4" id="KW-0808">Transferase</keyword>
<dbReference type="Proteomes" id="UP000187185">
    <property type="component" value="Chromosome"/>
</dbReference>
<accession>A0A1P8U5S5</accession>
<dbReference type="InterPro" id="IPR029044">
    <property type="entry name" value="Nucleotide-diphossugar_trans"/>
</dbReference>
<reference evidence="12 13" key="1">
    <citation type="submission" date="2016-12" db="EMBL/GenBank/DDBJ databases">
        <title>Complete genome sequence of Microbacterium aurum KACC 15219.</title>
        <authorList>
            <person name="Jung Y."/>
            <person name="Shin J.-H."/>
            <person name="Lee Y.-J."/>
            <person name="Yi H."/>
            <person name="Bahn Y.-S."/>
            <person name="Kim J.F."/>
            <person name="Lee D.-W."/>
        </authorList>
    </citation>
    <scope>NUCLEOTIDE SEQUENCE [LARGE SCALE GENOMIC DNA]</scope>
    <source>
        <strain evidence="12 13">KACC 15219</strain>
    </source>
</reference>
<evidence type="ECO:0000259" key="11">
    <source>
        <dbReference type="Pfam" id="PF00535"/>
    </source>
</evidence>
<dbReference type="AlphaFoldDB" id="A0A1P8U5S5"/>
<evidence type="ECO:0000256" key="4">
    <source>
        <dbReference type="ARBA" id="ARBA00022679"/>
    </source>
</evidence>
<organism evidence="12 13">
    <name type="scientific">Microbacterium aurum</name>
    <dbReference type="NCBI Taxonomy" id="36805"/>
    <lineage>
        <taxon>Bacteria</taxon>
        <taxon>Bacillati</taxon>
        <taxon>Actinomycetota</taxon>
        <taxon>Actinomycetes</taxon>
        <taxon>Micrococcales</taxon>
        <taxon>Microbacteriaceae</taxon>
        <taxon>Microbacterium</taxon>
    </lineage>
</organism>
<evidence type="ECO:0000256" key="1">
    <source>
        <dbReference type="ARBA" id="ARBA00004236"/>
    </source>
</evidence>
<evidence type="ECO:0000256" key="7">
    <source>
        <dbReference type="ARBA" id="ARBA00037904"/>
    </source>
</evidence>
<protein>
    <recommendedName>
        <fullName evidence="9">4,4'-diaponeurosporenoate glycosyltransferase</fullName>
    </recommendedName>
</protein>
<keyword evidence="3" id="KW-0328">Glycosyltransferase</keyword>
<keyword evidence="13" id="KW-1185">Reference proteome</keyword>
<feature type="region of interest" description="Disordered" evidence="10">
    <location>
        <begin position="235"/>
        <end position="265"/>
    </location>
</feature>